<dbReference type="InterPro" id="IPR003617">
    <property type="entry name" value="TFIIS/CRSP70_N_sub"/>
</dbReference>
<evidence type="ECO:0000256" key="3">
    <source>
        <dbReference type="PROSITE-ProRule" id="PRU00649"/>
    </source>
</evidence>
<feature type="region of interest" description="Disordered" evidence="4">
    <location>
        <begin position="434"/>
        <end position="457"/>
    </location>
</feature>
<feature type="compositionally biased region" description="Basic and acidic residues" evidence="4">
    <location>
        <begin position="307"/>
        <end position="322"/>
    </location>
</feature>
<dbReference type="InterPro" id="IPR035441">
    <property type="entry name" value="TFIIS/LEDGF_dom_sf"/>
</dbReference>
<feature type="domain" description="TFIIS N-terminal" evidence="5">
    <location>
        <begin position="138"/>
        <end position="213"/>
    </location>
</feature>
<evidence type="ECO:0000256" key="2">
    <source>
        <dbReference type="ARBA" id="ARBA00023242"/>
    </source>
</evidence>
<dbReference type="Gene3D" id="1.20.930.10">
    <property type="entry name" value="Conserved domain common to transcription factors TFIIS, elongin A, CRSP70"/>
    <property type="match status" value="1"/>
</dbReference>
<sequence length="457" mass="52140">MAMKSDSLDYWRHYFRTANCDIFDIIDRAIIVAASDCPKEFRLRRDRIAERLFTCRLTRCLGCDRVELAVPSGDEDDELKGGIAGEGCDFEAGGSKESKVNSSRDDHGELFMNQESNYSYGEAEALTDEMEEESQIHEEVLRIKEILLNSDEESESALYESLRRLQLMALTMGILKATGIGKAVNPLRKHKSKPIRRLSQTLIMAWKTMVEEWMQGAPPAGSTPDSVNPSSDDEEEEEGEEEGEEEEGLPSPPLDEGAFLPPHTSTMELSRFFDGMDDDGNPRTGGESAKNREYGRKPSQEKQNVSEQRRERKPDGVKDSLKDNSSQHLKKREDIVKPNRPSNTNAGQGRHTNLTTEQKVNKESKLQLRKLERTSAQRRMVRNQKDDAKYSIEVAVQMKLEATKRKLQESYQQVENAKKQRTIQVMDLHDLPKQSHGHRNLHMRPGNQNRHWANGRR</sequence>
<evidence type="ECO:0000259" key="5">
    <source>
        <dbReference type="PROSITE" id="PS51319"/>
    </source>
</evidence>
<dbReference type="SUPFAM" id="SSF47676">
    <property type="entry name" value="Conserved domain common to transcription factors TFIIS, elongin A, CRSP70"/>
    <property type="match status" value="1"/>
</dbReference>
<dbReference type="CDD" id="cd00183">
    <property type="entry name" value="TFIIS_I"/>
    <property type="match status" value="1"/>
</dbReference>
<evidence type="ECO:0000256" key="1">
    <source>
        <dbReference type="ARBA" id="ARBA00004123"/>
    </source>
</evidence>
<dbReference type="FunCoup" id="A0A059DIE9">
    <property type="interactions" value="2236"/>
</dbReference>
<dbReference type="AlphaFoldDB" id="A0A059DIE9"/>
<dbReference type="PANTHER" id="PTHR46554:SF2">
    <property type="entry name" value="TFIIS N-TERMINAL DOMAIN-CONTAINING PROTEIN"/>
    <property type="match status" value="1"/>
</dbReference>
<protein>
    <recommendedName>
        <fullName evidence="5">TFIIS N-terminal domain-containing protein</fullName>
    </recommendedName>
</protein>
<dbReference type="EMBL" id="KK198753">
    <property type="protein sequence ID" value="KCW90010.1"/>
    <property type="molecule type" value="Genomic_DNA"/>
</dbReference>
<dbReference type="InParanoid" id="A0A059DIE9"/>
<dbReference type="PANTHER" id="PTHR46554">
    <property type="entry name" value="MEDIATOR OF RNA POLYMERASE II TRANSCRIPTION SUBUNIT 26A-RELATED"/>
    <property type="match status" value="1"/>
</dbReference>
<feature type="compositionally biased region" description="Acidic residues" evidence="4">
    <location>
        <begin position="231"/>
        <end position="248"/>
    </location>
</feature>
<feature type="compositionally biased region" description="Polar residues" evidence="4">
    <location>
        <begin position="340"/>
        <end position="358"/>
    </location>
</feature>
<dbReference type="OrthoDB" id="44867at2759"/>
<dbReference type="PROSITE" id="PS51319">
    <property type="entry name" value="TFIIS_N"/>
    <property type="match status" value="1"/>
</dbReference>
<dbReference type="GO" id="GO:0005634">
    <property type="term" value="C:nucleus"/>
    <property type="evidence" value="ECO:0007669"/>
    <property type="project" value="UniProtKB-SubCell"/>
</dbReference>
<keyword evidence="2 3" id="KW-0539">Nucleus</keyword>
<proteinExistence type="predicted"/>
<dbReference type="SMART" id="SM00509">
    <property type="entry name" value="TFS2N"/>
    <property type="match status" value="1"/>
</dbReference>
<evidence type="ECO:0000313" key="6">
    <source>
        <dbReference type="EMBL" id="KCW90010.1"/>
    </source>
</evidence>
<organism evidence="6">
    <name type="scientific">Eucalyptus grandis</name>
    <name type="common">Flooded gum</name>
    <dbReference type="NCBI Taxonomy" id="71139"/>
    <lineage>
        <taxon>Eukaryota</taxon>
        <taxon>Viridiplantae</taxon>
        <taxon>Streptophyta</taxon>
        <taxon>Embryophyta</taxon>
        <taxon>Tracheophyta</taxon>
        <taxon>Spermatophyta</taxon>
        <taxon>Magnoliopsida</taxon>
        <taxon>eudicotyledons</taxon>
        <taxon>Gunneridae</taxon>
        <taxon>Pentapetalae</taxon>
        <taxon>rosids</taxon>
        <taxon>malvids</taxon>
        <taxon>Myrtales</taxon>
        <taxon>Myrtaceae</taxon>
        <taxon>Myrtoideae</taxon>
        <taxon>Eucalypteae</taxon>
        <taxon>Eucalyptus</taxon>
    </lineage>
</organism>
<accession>A0A059DIE9</accession>
<reference evidence="6" key="1">
    <citation type="submission" date="2013-07" db="EMBL/GenBank/DDBJ databases">
        <title>The genome of Eucalyptus grandis.</title>
        <authorList>
            <person name="Schmutz J."/>
            <person name="Hayes R."/>
            <person name="Myburg A."/>
            <person name="Tuskan G."/>
            <person name="Grattapaglia D."/>
            <person name="Rokhsar D.S."/>
        </authorList>
    </citation>
    <scope>NUCLEOTIDE SEQUENCE</scope>
    <source>
        <tissue evidence="6">Leaf extractions</tissue>
    </source>
</reference>
<comment type="subcellular location">
    <subcellularLocation>
        <location evidence="1 3">Nucleus</location>
    </subcellularLocation>
</comment>
<dbReference type="Pfam" id="PF08711">
    <property type="entry name" value="Med26"/>
    <property type="match status" value="1"/>
</dbReference>
<feature type="region of interest" description="Disordered" evidence="4">
    <location>
        <begin position="215"/>
        <end position="364"/>
    </location>
</feature>
<dbReference type="KEGG" id="egr:104443860"/>
<dbReference type="eggNOG" id="ENOG502QR7F">
    <property type="taxonomic scope" value="Eukaryota"/>
</dbReference>
<feature type="compositionally biased region" description="Basic and acidic residues" evidence="4">
    <location>
        <begin position="289"/>
        <end position="300"/>
    </location>
</feature>
<dbReference type="InterPro" id="IPR017923">
    <property type="entry name" value="TFIIS_N"/>
</dbReference>
<dbReference type="OMA" id="HERRPQN"/>
<gene>
    <name evidence="6" type="ORF">EUGRSUZ_A02206</name>
</gene>
<name>A0A059DIE9_EUCGR</name>
<dbReference type="Gramene" id="KCW90010">
    <property type="protein sequence ID" value="KCW90010"/>
    <property type="gene ID" value="EUGRSUZ_A02206"/>
</dbReference>
<evidence type="ECO:0000256" key="4">
    <source>
        <dbReference type="SAM" id="MobiDB-lite"/>
    </source>
</evidence>